<reference evidence="1" key="1">
    <citation type="submission" date="2022-09" db="EMBL/GenBank/DDBJ databases">
        <title>Comparative genomics and taxonomic characterization of three novel marine species of genus Reichenbachiella exhibiting antioxidant and polysaccharide degradation activities.</title>
        <authorList>
            <person name="Muhammad N."/>
            <person name="Lee Y.-J."/>
            <person name="Ko J."/>
            <person name="Kim S.-G."/>
        </authorList>
    </citation>
    <scope>NUCLEOTIDE SEQUENCE</scope>
    <source>
        <strain evidence="1">BKB1-1</strain>
    </source>
</reference>
<dbReference type="RefSeq" id="WP_262308074.1">
    <property type="nucleotide sequence ID" value="NZ_CP106679.1"/>
</dbReference>
<evidence type="ECO:0000313" key="2">
    <source>
        <dbReference type="Proteomes" id="UP001065174"/>
    </source>
</evidence>
<keyword evidence="2" id="KW-1185">Reference proteome</keyword>
<sequence>MKRIFIIIVALMIESNLMAQLDPLYKQYHFNQLMINPAYAGIYNRFSTSFITGLQWVGLEGAPVTNTLTLQSALKDGQIGLGTVLVNDRLGINNNLEAQLSASYNLKLGDAKLGMGIQGGLINYSYDLSKLTLDYVDDERLYSGLDNVTQPNFGVGFMLLSKKYFVGLSVPRILDVKVEDGVATSTRYQRHYYLGGGYVHEGYFSNSFKFSAMGRYVEGGTPSLDLSVSAFMEGYIWFGINARDLRYYGLFFILDMGKNLRLGYSFELPTNSLIQSNYGTHEISIAFDATLGKGQTLRNRYF</sequence>
<accession>A0ABY6CJH6</accession>
<organism evidence="1 2">
    <name type="scientific">Reichenbachiella agarivorans</name>
    <dbReference type="NCBI Taxonomy" id="2979464"/>
    <lineage>
        <taxon>Bacteria</taxon>
        <taxon>Pseudomonadati</taxon>
        <taxon>Bacteroidota</taxon>
        <taxon>Cytophagia</taxon>
        <taxon>Cytophagales</taxon>
        <taxon>Reichenbachiellaceae</taxon>
        <taxon>Reichenbachiella</taxon>
    </lineage>
</organism>
<dbReference type="Pfam" id="PF11751">
    <property type="entry name" value="PorP_SprF"/>
    <property type="match status" value="1"/>
</dbReference>
<dbReference type="Proteomes" id="UP001065174">
    <property type="component" value="Chromosome"/>
</dbReference>
<dbReference type="NCBIfam" id="TIGR03519">
    <property type="entry name" value="T9SS_PorP_fam"/>
    <property type="match status" value="1"/>
</dbReference>
<proteinExistence type="predicted"/>
<name>A0ABY6CJH6_9BACT</name>
<gene>
    <name evidence="1" type="ORF">N6H18_09695</name>
</gene>
<evidence type="ECO:0000313" key="1">
    <source>
        <dbReference type="EMBL" id="UXP30627.1"/>
    </source>
</evidence>
<dbReference type="InterPro" id="IPR019861">
    <property type="entry name" value="PorP/SprF_Bacteroidetes"/>
</dbReference>
<dbReference type="EMBL" id="CP106679">
    <property type="protein sequence ID" value="UXP30627.1"/>
    <property type="molecule type" value="Genomic_DNA"/>
</dbReference>
<protein>
    <submittedName>
        <fullName evidence="1">PorP/SprF family type IX secretion system membrane protein</fullName>
    </submittedName>
</protein>